<dbReference type="InterPro" id="IPR000642">
    <property type="entry name" value="Peptidase_M41"/>
</dbReference>
<dbReference type="InterPro" id="IPR003593">
    <property type="entry name" value="AAA+_ATPase"/>
</dbReference>
<evidence type="ECO:0000256" key="2">
    <source>
        <dbReference type="ARBA" id="ARBA00004173"/>
    </source>
</evidence>
<dbReference type="GO" id="GO:0045041">
    <property type="term" value="P:protein import into mitochondrial intermembrane space"/>
    <property type="evidence" value="ECO:0007669"/>
    <property type="project" value="EnsemblFungi"/>
</dbReference>
<dbReference type="GO" id="GO:0030150">
    <property type="term" value="P:protein import into mitochondrial matrix"/>
    <property type="evidence" value="ECO:0007669"/>
    <property type="project" value="EnsemblFungi"/>
</dbReference>
<dbReference type="Pfam" id="PF17862">
    <property type="entry name" value="AAA_lid_3"/>
    <property type="match status" value="1"/>
</dbReference>
<keyword evidence="7" id="KW-0479">Metal-binding</keyword>
<proteinExistence type="inferred from homology"/>
<evidence type="ECO:0000256" key="1">
    <source>
        <dbReference type="ARBA" id="ARBA00001947"/>
    </source>
</evidence>
<dbReference type="PANTHER" id="PTHR23076:SF97">
    <property type="entry name" value="ATP-DEPENDENT ZINC METALLOPROTEASE YME1L1"/>
    <property type="match status" value="1"/>
</dbReference>
<evidence type="ECO:0000256" key="6">
    <source>
        <dbReference type="ARBA" id="ARBA00022670"/>
    </source>
</evidence>
<keyword evidence="17" id="KW-1185">Reference proteome</keyword>
<evidence type="ECO:0000256" key="4">
    <source>
        <dbReference type="ARBA" id="ARBA00010044"/>
    </source>
</evidence>
<keyword evidence="8" id="KW-0547">Nucleotide-binding</keyword>
<evidence type="ECO:0000256" key="10">
    <source>
        <dbReference type="ARBA" id="ARBA00022833"/>
    </source>
</evidence>
<dbReference type="FunFam" id="1.10.8.60:FF:000001">
    <property type="entry name" value="ATP-dependent zinc metalloprotease FtsH"/>
    <property type="match status" value="1"/>
</dbReference>
<dbReference type="GO" id="GO:0004176">
    <property type="term" value="F:ATP-dependent peptidase activity"/>
    <property type="evidence" value="ECO:0007669"/>
    <property type="project" value="EnsemblFungi"/>
</dbReference>
<comment type="similarity">
    <text evidence="4">In the C-terminal section; belongs to the peptidase M41 family.</text>
</comment>
<dbReference type="Pfam" id="PF00004">
    <property type="entry name" value="AAA"/>
    <property type="match status" value="1"/>
</dbReference>
<dbReference type="FunFam" id="3.40.50.300:FF:000175">
    <property type="entry name" value="ATP-dependent zinc metalloprotease FTSH 4"/>
    <property type="match status" value="1"/>
</dbReference>
<dbReference type="Pfam" id="PF01434">
    <property type="entry name" value="Peptidase_M41"/>
    <property type="match status" value="1"/>
</dbReference>
<dbReference type="GO" id="GO:0004222">
    <property type="term" value="F:metalloendopeptidase activity"/>
    <property type="evidence" value="ECO:0007669"/>
    <property type="project" value="InterPro"/>
</dbReference>
<evidence type="ECO:0000256" key="13">
    <source>
        <dbReference type="ARBA" id="ARBA00023128"/>
    </source>
</evidence>
<dbReference type="CDD" id="cd19501">
    <property type="entry name" value="RecA-like_FtsH"/>
    <property type="match status" value="1"/>
</dbReference>
<comment type="subcellular location">
    <subcellularLocation>
        <location evidence="3">Membrane</location>
    </subcellularLocation>
    <subcellularLocation>
        <location evidence="2">Mitochondrion</location>
    </subcellularLocation>
</comment>
<dbReference type="HAMAP" id="MF_01458">
    <property type="entry name" value="FtsH"/>
    <property type="match status" value="1"/>
</dbReference>
<dbReference type="Gene3D" id="1.10.8.60">
    <property type="match status" value="1"/>
</dbReference>
<name>A0A137NRG2_CONC2</name>
<comment type="similarity">
    <text evidence="5">In the N-terminal section; belongs to the AAA ATPase family.</text>
</comment>
<dbReference type="Pfam" id="PF21232">
    <property type="entry name" value="Yme1-like_N"/>
    <property type="match status" value="1"/>
</dbReference>
<dbReference type="OMA" id="LACNLEI"/>
<dbReference type="SMART" id="SM00382">
    <property type="entry name" value="AAA"/>
    <property type="match status" value="1"/>
</dbReference>
<dbReference type="OrthoDB" id="1413014at2759"/>
<keyword evidence="11" id="KW-0067">ATP-binding</keyword>
<evidence type="ECO:0000256" key="11">
    <source>
        <dbReference type="ARBA" id="ARBA00022840"/>
    </source>
</evidence>
<dbReference type="EMBL" id="KQ964910">
    <property type="protein sequence ID" value="KXN65325.1"/>
    <property type="molecule type" value="Genomic_DNA"/>
</dbReference>
<gene>
    <name evidence="16" type="ORF">CONCODRAFT_13120</name>
</gene>
<dbReference type="InterPro" id="IPR003959">
    <property type="entry name" value="ATPase_AAA_core"/>
</dbReference>
<dbReference type="GO" id="GO:0016887">
    <property type="term" value="F:ATP hydrolysis activity"/>
    <property type="evidence" value="ECO:0007669"/>
    <property type="project" value="InterPro"/>
</dbReference>
<dbReference type="InterPro" id="IPR037219">
    <property type="entry name" value="Peptidase_M41-like"/>
</dbReference>
<dbReference type="SUPFAM" id="SSF140990">
    <property type="entry name" value="FtsH protease domain-like"/>
    <property type="match status" value="1"/>
</dbReference>
<dbReference type="Gene3D" id="3.40.50.300">
    <property type="entry name" value="P-loop containing nucleotide triphosphate hydrolases"/>
    <property type="match status" value="1"/>
</dbReference>
<dbReference type="InterPro" id="IPR005936">
    <property type="entry name" value="FtsH"/>
</dbReference>
<sequence>MYIPKHFTLPPLTKTKAYNSNKYLTNKYLPITINQVKRDFLNKYEFIPTNKHTPKREFAYFELKQIGGLNKRYFDRKLTLTKWDNQARSYKTLSNSLQYWALNSSQKLTKISNVSEFSTKAPNHQYLQSGNRNLSNSSNSGRAMLGKLESEANQDPNDLNKQLKFYRELLTNNYYDLIINRFETYQLACNLEILQIYIKCLVTTNQTSNLANKVVQAIRTKPDLRGYFESADGDTIINNLLGSSHGGGPLTNGANGSTVSLGSIGQSGAQGGASGRKGDKFAPIHVVVEQPKGAALWKTLKSFGLTLTYIFCILTFLSLALDNSGLAKPPSTSPEYEAETSNSVKFDDVQGVDEAKQELVELVEFLKDPAKFTSLGGKLPKGVLLTGPPGTGKTLLARAVAGQAGVPFFFMSGSEFDEMYVGVGARRVRELFAAARRKAPSIVFIDELDAIGARRNPKDQSYMKQTLNQLLVDLDGFSQTEGVIFIAATNFPDLLDKALTRPGRFDRHVHVPNPDVRGRLQILKLHSSKIQLADDVNLERIARGTIGFSGADLANLVNLAAIEAAKKSSKNVTTVHFEFAKDRIIMGAERKSAVITEESKRMTAYHEGGHALVAYFTEGAMPLHKATVIPRGQSLGMVVQLPEMDKNSFSKKEYRARLDVCMGGRVAEELIYGKDNVSSGAQSDLQQATDIARGMIISFGMSDKVGPVEYSNHLNSLSQHTKQLIEDETKRMLTESYERAKQLLITKRPELERLAKALVEKETLNLEEIESVIASN</sequence>
<dbReference type="InterPro" id="IPR027417">
    <property type="entry name" value="P-loop_NTPase"/>
</dbReference>
<evidence type="ECO:0000256" key="14">
    <source>
        <dbReference type="ARBA" id="ARBA00023136"/>
    </source>
</evidence>
<dbReference type="Gene3D" id="1.20.58.760">
    <property type="entry name" value="Peptidase M41"/>
    <property type="match status" value="1"/>
</dbReference>
<dbReference type="GO" id="GO:0031942">
    <property type="term" value="C:i-AAA complex"/>
    <property type="evidence" value="ECO:0007669"/>
    <property type="project" value="EnsemblFungi"/>
</dbReference>
<dbReference type="SUPFAM" id="SSF52540">
    <property type="entry name" value="P-loop containing nucleoside triphosphate hydrolases"/>
    <property type="match status" value="1"/>
</dbReference>
<dbReference type="FunFam" id="1.20.58.760:FF:000002">
    <property type="entry name" value="ATP-dependent zinc metalloprotease FtsH"/>
    <property type="match status" value="1"/>
</dbReference>
<evidence type="ECO:0000259" key="15">
    <source>
        <dbReference type="SMART" id="SM00382"/>
    </source>
</evidence>
<comment type="cofactor">
    <cofactor evidence="1">
        <name>Zn(2+)</name>
        <dbReference type="ChEBI" id="CHEBI:29105"/>
    </cofactor>
</comment>
<evidence type="ECO:0000256" key="3">
    <source>
        <dbReference type="ARBA" id="ARBA00004370"/>
    </source>
</evidence>
<evidence type="ECO:0000313" key="17">
    <source>
        <dbReference type="Proteomes" id="UP000070444"/>
    </source>
</evidence>
<dbReference type="NCBIfam" id="TIGR01241">
    <property type="entry name" value="FtsH_fam"/>
    <property type="match status" value="1"/>
</dbReference>
<dbReference type="GO" id="GO:0141164">
    <property type="term" value="P:mitochondrial protein quality control"/>
    <property type="evidence" value="ECO:0007669"/>
    <property type="project" value="EnsemblFungi"/>
</dbReference>
<keyword evidence="12" id="KW-0482">Metalloprotease</keyword>
<dbReference type="GO" id="GO:0033619">
    <property type="term" value="P:membrane protein proteolysis"/>
    <property type="evidence" value="ECO:0007669"/>
    <property type="project" value="EnsemblFungi"/>
</dbReference>
<keyword evidence="10" id="KW-0862">Zinc</keyword>
<keyword evidence="13" id="KW-0496">Mitochondrion</keyword>
<accession>A0A137NRG2</accession>
<dbReference type="GO" id="GO:0006457">
    <property type="term" value="P:protein folding"/>
    <property type="evidence" value="ECO:0007669"/>
    <property type="project" value="EnsemblFungi"/>
</dbReference>
<evidence type="ECO:0000256" key="12">
    <source>
        <dbReference type="ARBA" id="ARBA00023049"/>
    </source>
</evidence>
<dbReference type="GO" id="GO:0007005">
    <property type="term" value="P:mitochondrion organization"/>
    <property type="evidence" value="ECO:0007669"/>
    <property type="project" value="TreeGrafter"/>
</dbReference>
<keyword evidence="6" id="KW-0645">Protease</keyword>
<dbReference type="PANTHER" id="PTHR23076">
    <property type="entry name" value="METALLOPROTEASE M41 FTSH"/>
    <property type="match status" value="1"/>
</dbReference>
<protein>
    <submittedName>
        <fullName evidence="16">ATP-dependent metallopeptidase Hfl</fullName>
    </submittedName>
</protein>
<evidence type="ECO:0000256" key="9">
    <source>
        <dbReference type="ARBA" id="ARBA00022801"/>
    </source>
</evidence>
<evidence type="ECO:0000256" key="7">
    <source>
        <dbReference type="ARBA" id="ARBA00022723"/>
    </source>
</evidence>
<dbReference type="AlphaFoldDB" id="A0A137NRG2"/>
<dbReference type="GO" id="GO:0005524">
    <property type="term" value="F:ATP binding"/>
    <property type="evidence" value="ECO:0007669"/>
    <property type="project" value="UniProtKB-KW"/>
</dbReference>
<evidence type="ECO:0000313" key="16">
    <source>
        <dbReference type="EMBL" id="KXN65325.1"/>
    </source>
</evidence>
<dbReference type="GO" id="GO:0046872">
    <property type="term" value="F:metal ion binding"/>
    <property type="evidence" value="ECO:0007669"/>
    <property type="project" value="UniProtKB-KW"/>
</dbReference>
<evidence type="ECO:0000256" key="5">
    <source>
        <dbReference type="ARBA" id="ARBA00010550"/>
    </source>
</evidence>
<dbReference type="InterPro" id="IPR048438">
    <property type="entry name" value="Yme1-like_N"/>
</dbReference>
<reference evidence="16 17" key="1">
    <citation type="journal article" date="2015" name="Genome Biol. Evol.">
        <title>Phylogenomic analyses indicate that early fungi evolved digesting cell walls of algal ancestors of land plants.</title>
        <authorList>
            <person name="Chang Y."/>
            <person name="Wang S."/>
            <person name="Sekimoto S."/>
            <person name="Aerts A.L."/>
            <person name="Choi C."/>
            <person name="Clum A."/>
            <person name="LaButti K.M."/>
            <person name="Lindquist E.A."/>
            <person name="Yee Ngan C."/>
            <person name="Ohm R.A."/>
            <person name="Salamov A.A."/>
            <person name="Grigoriev I.V."/>
            <person name="Spatafora J.W."/>
            <person name="Berbee M.L."/>
        </authorList>
    </citation>
    <scope>NUCLEOTIDE SEQUENCE [LARGE SCALE GENOMIC DNA]</scope>
    <source>
        <strain evidence="16 17">NRRL 28638</strain>
    </source>
</reference>
<dbReference type="STRING" id="796925.A0A137NRG2"/>
<keyword evidence="14" id="KW-0472">Membrane</keyword>
<dbReference type="Proteomes" id="UP000070444">
    <property type="component" value="Unassembled WGS sequence"/>
</dbReference>
<dbReference type="InterPro" id="IPR041569">
    <property type="entry name" value="AAA_lid_3"/>
</dbReference>
<feature type="domain" description="AAA+ ATPase" evidence="15">
    <location>
        <begin position="379"/>
        <end position="515"/>
    </location>
</feature>
<keyword evidence="9" id="KW-0378">Hydrolase</keyword>
<organism evidence="16 17">
    <name type="scientific">Conidiobolus coronatus (strain ATCC 28846 / CBS 209.66 / NRRL 28638)</name>
    <name type="common">Delacroixia coronata</name>
    <dbReference type="NCBI Taxonomy" id="796925"/>
    <lineage>
        <taxon>Eukaryota</taxon>
        <taxon>Fungi</taxon>
        <taxon>Fungi incertae sedis</taxon>
        <taxon>Zoopagomycota</taxon>
        <taxon>Entomophthoromycotina</taxon>
        <taxon>Entomophthoromycetes</taxon>
        <taxon>Entomophthorales</taxon>
        <taxon>Ancylistaceae</taxon>
        <taxon>Conidiobolus</taxon>
    </lineage>
</organism>
<evidence type="ECO:0000256" key="8">
    <source>
        <dbReference type="ARBA" id="ARBA00022741"/>
    </source>
</evidence>